<dbReference type="Proteomes" id="UP001500979">
    <property type="component" value="Unassembled WGS sequence"/>
</dbReference>
<keyword evidence="1" id="KW-0732">Signal</keyword>
<proteinExistence type="predicted"/>
<protein>
    <submittedName>
        <fullName evidence="2">Uncharacterized protein</fullName>
    </submittedName>
</protein>
<dbReference type="RefSeq" id="WP_344685025.1">
    <property type="nucleotide sequence ID" value="NZ_BAAAUX010000028.1"/>
</dbReference>
<reference evidence="2 3" key="1">
    <citation type="journal article" date="2019" name="Int. J. Syst. Evol. Microbiol.">
        <title>The Global Catalogue of Microorganisms (GCM) 10K type strain sequencing project: providing services to taxonomists for standard genome sequencing and annotation.</title>
        <authorList>
            <consortium name="The Broad Institute Genomics Platform"/>
            <consortium name="The Broad Institute Genome Sequencing Center for Infectious Disease"/>
            <person name="Wu L."/>
            <person name="Ma J."/>
        </authorList>
    </citation>
    <scope>NUCLEOTIDE SEQUENCE [LARGE SCALE GENOMIC DNA]</scope>
    <source>
        <strain evidence="2 3">JCM 9383</strain>
    </source>
</reference>
<accession>A0ABN3VLZ4</accession>
<gene>
    <name evidence="2" type="ORF">GCM10010470_57370</name>
</gene>
<sequence length="65" mass="6551">MRRAIVATMLAGLAIAGPAAMTASAQPVIPPELCMDGGGEVVETGRPPTGFNCIGGRFNGWPVAP</sequence>
<feature type="chain" id="PRO_5045984837" evidence="1">
    <location>
        <begin position="26"/>
        <end position="65"/>
    </location>
</feature>
<dbReference type="EMBL" id="BAAAUX010000028">
    <property type="protein sequence ID" value="GAA2814445.1"/>
    <property type="molecule type" value="Genomic_DNA"/>
</dbReference>
<name>A0ABN3VLZ4_9PSEU</name>
<organism evidence="2 3">
    <name type="scientific">Saccharopolyspora taberi</name>
    <dbReference type="NCBI Taxonomy" id="60895"/>
    <lineage>
        <taxon>Bacteria</taxon>
        <taxon>Bacillati</taxon>
        <taxon>Actinomycetota</taxon>
        <taxon>Actinomycetes</taxon>
        <taxon>Pseudonocardiales</taxon>
        <taxon>Pseudonocardiaceae</taxon>
        <taxon>Saccharopolyspora</taxon>
    </lineage>
</organism>
<evidence type="ECO:0000313" key="3">
    <source>
        <dbReference type="Proteomes" id="UP001500979"/>
    </source>
</evidence>
<feature type="signal peptide" evidence="1">
    <location>
        <begin position="1"/>
        <end position="25"/>
    </location>
</feature>
<keyword evidence="3" id="KW-1185">Reference proteome</keyword>
<evidence type="ECO:0000256" key="1">
    <source>
        <dbReference type="SAM" id="SignalP"/>
    </source>
</evidence>
<evidence type="ECO:0000313" key="2">
    <source>
        <dbReference type="EMBL" id="GAA2814445.1"/>
    </source>
</evidence>
<comment type="caution">
    <text evidence="2">The sequence shown here is derived from an EMBL/GenBank/DDBJ whole genome shotgun (WGS) entry which is preliminary data.</text>
</comment>